<sequence length="128" mass="14293">MSNHEDSILIERALSTTRALINSREQLTGNDVESLLFQIQSLLLSVNIDDNPTSNIAAEKRTSNTDLSDEIFDVTLLAGKIKHTTQIYLQGCFGPDDADNIQCVMTAVISDFANELFKRLKKIENIFC</sequence>
<gene>
    <name evidence="1" type="ORF">F3I20_21100</name>
</gene>
<protein>
    <submittedName>
        <fullName evidence="1">Uncharacterized protein</fullName>
    </submittedName>
</protein>
<dbReference type="EMBL" id="VWVM01000024">
    <property type="protein sequence ID" value="KAA6119592.1"/>
    <property type="molecule type" value="Genomic_DNA"/>
</dbReference>
<evidence type="ECO:0000313" key="2">
    <source>
        <dbReference type="Proteomes" id="UP000324255"/>
    </source>
</evidence>
<name>A0AB34CE89_9GAMM</name>
<dbReference type="RefSeq" id="WP_150019145.1">
    <property type="nucleotide sequence ID" value="NZ_VWVM01000024.1"/>
</dbReference>
<dbReference type="Proteomes" id="UP000324255">
    <property type="component" value="Unassembled WGS sequence"/>
</dbReference>
<comment type="caution">
    <text evidence="1">The sequence shown here is derived from an EMBL/GenBank/DDBJ whole genome shotgun (WGS) entry which is preliminary data.</text>
</comment>
<accession>A0AB34CE89</accession>
<evidence type="ECO:0000313" key="1">
    <source>
        <dbReference type="EMBL" id="KAA6119592.1"/>
    </source>
</evidence>
<dbReference type="AlphaFoldDB" id="A0AB34CE89"/>
<proteinExistence type="predicted"/>
<reference evidence="1 2" key="1">
    <citation type="submission" date="2019-09" db="EMBL/GenBank/DDBJ databases">
        <title>Genomic diversity of phyloplane-associated Pantoea species in Pakistan cotton crop.</title>
        <authorList>
            <person name="Tufail M.R."/>
            <person name="Cook D.R."/>
        </authorList>
    </citation>
    <scope>NUCLEOTIDE SEQUENCE [LARGE SCALE GENOMIC DNA]</scope>
    <source>
        <strain evidence="1 2">B_8</strain>
    </source>
</reference>
<organism evidence="1 2">
    <name type="scientific">Candidatus Pantoea gossypiicola</name>
    <dbReference type="NCBI Taxonomy" id="2608008"/>
    <lineage>
        <taxon>Bacteria</taxon>
        <taxon>Pseudomonadati</taxon>
        <taxon>Pseudomonadota</taxon>
        <taxon>Gammaproteobacteria</taxon>
        <taxon>Enterobacterales</taxon>
        <taxon>Erwiniaceae</taxon>
        <taxon>Pantoea</taxon>
    </lineage>
</organism>
<keyword evidence="2" id="KW-1185">Reference proteome</keyword>